<gene>
    <name evidence="3" type="ORF">WS64_23550</name>
</gene>
<dbReference type="InterPro" id="IPR000468">
    <property type="entry name" value="Barstar"/>
</dbReference>
<comment type="caution">
    <text evidence="3">The sequence shown here is derived from an EMBL/GenBank/DDBJ whole genome shotgun (WGS) entry which is preliminary data.</text>
</comment>
<dbReference type="EMBL" id="LNJP01000003">
    <property type="protein sequence ID" value="KWZ31277.1"/>
    <property type="molecule type" value="Genomic_DNA"/>
</dbReference>
<dbReference type="Gene3D" id="3.30.370.10">
    <property type="entry name" value="Barstar-like"/>
    <property type="match status" value="1"/>
</dbReference>
<dbReference type="InterPro" id="IPR035905">
    <property type="entry name" value="Barstar-like_sf"/>
</dbReference>
<name>A0AAW3PSD5_9BURK</name>
<dbReference type="SUPFAM" id="SSF52038">
    <property type="entry name" value="Barstar-related"/>
    <property type="match status" value="1"/>
</dbReference>
<evidence type="ECO:0000313" key="4">
    <source>
        <dbReference type="Proteomes" id="UP000070434"/>
    </source>
</evidence>
<feature type="domain" description="Barstar (barnase inhibitor)" evidence="2">
    <location>
        <begin position="29"/>
        <end position="113"/>
    </location>
</feature>
<organism evidence="3 4">
    <name type="scientific">Burkholderia anthina</name>
    <dbReference type="NCBI Taxonomy" id="179879"/>
    <lineage>
        <taxon>Bacteria</taxon>
        <taxon>Pseudomonadati</taxon>
        <taxon>Pseudomonadota</taxon>
        <taxon>Betaproteobacteria</taxon>
        <taxon>Burkholderiales</taxon>
        <taxon>Burkholderiaceae</taxon>
        <taxon>Burkholderia</taxon>
        <taxon>Burkholderia cepacia complex</taxon>
    </lineage>
</organism>
<accession>A0AAW3PSD5</accession>
<dbReference type="Pfam" id="PF01337">
    <property type="entry name" value="Barstar"/>
    <property type="match status" value="1"/>
</dbReference>
<evidence type="ECO:0000313" key="3">
    <source>
        <dbReference type="EMBL" id="KWZ31277.1"/>
    </source>
</evidence>
<dbReference type="RefSeq" id="WP_208606866.1">
    <property type="nucleotide sequence ID" value="NZ_LNJP01000003.1"/>
</dbReference>
<evidence type="ECO:0000256" key="1">
    <source>
        <dbReference type="ARBA" id="ARBA00006845"/>
    </source>
</evidence>
<sequence length="127" mass="14795">MTIVNPFRYEAQPSYYSPKDAFVAMLPATIGTKNGLLEALASLLVFPAYFGFNWDALFDCLRDFSWLDEHDIVLVHPDLPLLQQSELKIYLRLLRDSVLDWRPDEAHRFEVVFAESDKDAVERMLRE</sequence>
<dbReference type="Proteomes" id="UP000070434">
    <property type="component" value="Unassembled WGS sequence"/>
</dbReference>
<reference evidence="3 4" key="1">
    <citation type="submission" date="2015-11" db="EMBL/GenBank/DDBJ databases">
        <authorList>
            <person name="Sahl J."/>
            <person name="Wagner D."/>
            <person name="Keim P."/>
        </authorList>
    </citation>
    <scope>NUCLEOTIDE SEQUENCE [LARGE SCALE GENOMIC DNA]</scope>
    <source>
        <strain evidence="3 4">AZ-4-2-10-S1-D7</strain>
    </source>
</reference>
<evidence type="ECO:0000259" key="2">
    <source>
        <dbReference type="Pfam" id="PF01337"/>
    </source>
</evidence>
<proteinExistence type="inferred from homology"/>
<comment type="similarity">
    <text evidence="1">Belongs to the barstar family.</text>
</comment>
<dbReference type="AlphaFoldDB" id="A0AAW3PSD5"/>
<protein>
    <recommendedName>
        <fullName evidence="2">Barstar (barnase inhibitor) domain-containing protein</fullName>
    </recommendedName>
</protein>